<evidence type="ECO:0000259" key="9">
    <source>
        <dbReference type="PROSITE" id="PS51745"/>
    </source>
</evidence>
<keyword evidence="3" id="KW-0805">Transcription regulation</keyword>
<evidence type="ECO:0000256" key="2">
    <source>
        <dbReference type="ARBA" id="ARBA00022737"/>
    </source>
</evidence>
<organism evidence="10 11">
    <name type="scientific">Rhododendron griersonianum</name>
    <dbReference type="NCBI Taxonomy" id="479676"/>
    <lineage>
        <taxon>Eukaryota</taxon>
        <taxon>Viridiplantae</taxon>
        <taxon>Streptophyta</taxon>
        <taxon>Embryophyta</taxon>
        <taxon>Tracheophyta</taxon>
        <taxon>Spermatophyta</taxon>
        <taxon>Magnoliopsida</taxon>
        <taxon>eudicotyledons</taxon>
        <taxon>Gunneridae</taxon>
        <taxon>Pentapetalae</taxon>
        <taxon>asterids</taxon>
        <taxon>Ericales</taxon>
        <taxon>Ericaceae</taxon>
        <taxon>Ericoideae</taxon>
        <taxon>Rhodoreae</taxon>
        <taxon>Rhododendron</taxon>
    </lineage>
</organism>
<dbReference type="Gene3D" id="3.10.20.90">
    <property type="entry name" value="Phosphatidylinositol 3-kinase Catalytic Subunit, Chain A, domain 1"/>
    <property type="match status" value="2"/>
</dbReference>
<dbReference type="InterPro" id="IPR000270">
    <property type="entry name" value="PB1_dom"/>
</dbReference>
<evidence type="ECO:0008006" key="12">
    <source>
        <dbReference type="Google" id="ProtNLM"/>
    </source>
</evidence>
<dbReference type="Proteomes" id="UP000823749">
    <property type="component" value="Unassembled WGS sequence"/>
</dbReference>
<dbReference type="EMBL" id="JACTNZ010000036">
    <property type="protein sequence ID" value="KAG5512869.1"/>
    <property type="molecule type" value="Genomic_DNA"/>
</dbReference>
<dbReference type="GO" id="GO:0003700">
    <property type="term" value="F:DNA-binding transcription factor activity"/>
    <property type="evidence" value="ECO:0007669"/>
    <property type="project" value="InterPro"/>
</dbReference>
<evidence type="ECO:0000256" key="7">
    <source>
        <dbReference type="SAM" id="MobiDB-lite"/>
    </source>
</evidence>
<comment type="subcellular location">
    <subcellularLocation>
        <location evidence="1">Nucleus</location>
    </subcellularLocation>
</comment>
<name>A0AAV6HNQ8_9ERIC</name>
<evidence type="ECO:0000256" key="6">
    <source>
        <dbReference type="ARBA" id="ARBA00023242"/>
    </source>
</evidence>
<evidence type="ECO:0000256" key="4">
    <source>
        <dbReference type="ARBA" id="ARBA00023125"/>
    </source>
</evidence>
<dbReference type="GO" id="GO:0003677">
    <property type="term" value="F:DNA binding"/>
    <property type="evidence" value="ECO:0007669"/>
    <property type="project" value="UniProtKB-KW"/>
</dbReference>
<evidence type="ECO:0000313" key="10">
    <source>
        <dbReference type="EMBL" id="KAG5512869.1"/>
    </source>
</evidence>
<dbReference type="Pfam" id="PF23598">
    <property type="entry name" value="LRR_14"/>
    <property type="match status" value="1"/>
</dbReference>
<evidence type="ECO:0000256" key="3">
    <source>
        <dbReference type="ARBA" id="ARBA00023015"/>
    </source>
</evidence>
<dbReference type="InterPro" id="IPR027417">
    <property type="entry name" value="P-loop_NTPase"/>
</dbReference>
<dbReference type="SUPFAM" id="SSF52540">
    <property type="entry name" value="P-loop containing nucleoside triphosphate hydrolases"/>
    <property type="match status" value="1"/>
</dbReference>
<keyword evidence="4" id="KW-0238">DNA-binding</keyword>
<dbReference type="SUPFAM" id="SSF52058">
    <property type="entry name" value="L domain-like"/>
    <property type="match status" value="1"/>
</dbReference>
<evidence type="ECO:0000259" key="8">
    <source>
        <dbReference type="PROSITE" id="PS51032"/>
    </source>
</evidence>
<feature type="domain" description="PB1" evidence="9">
    <location>
        <begin position="1600"/>
        <end position="1680"/>
    </location>
</feature>
<dbReference type="SUPFAM" id="SSF54277">
    <property type="entry name" value="CAD &amp; PB1 domains"/>
    <property type="match status" value="2"/>
</dbReference>
<evidence type="ECO:0000256" key="5">
    <source>
        <dbReference type="ARBA" id="ARBA00023163"/>
    </source>
</evidence>
<comment type="caution">
    <text evidence="10">The sequence shown here is derived from an EMBL/GenBank/DDBJ whole genome shotgun (WGS) entry which is preliminary data.</text>
</comment>
<dbReference type="InterPro" id="IPR050747">
    <property type="entry name" value="Mitochondrial_chaperone_BCS1"/>
</dbReference>
<dbReference type="PROSITE" id="PS51745">
    <property type="entry name" value="PB1"/>
    <property type="match status" value="2"/>
</dbReference>
<dbReference type="PANTHER" id="PTHR23070">
    <property type="entry name" value="BCS1 AAA-TYPE ATPASE"/>
    <property type="match status" value="1"/>
</dbReference>
<dbReference type="SMART" id="SM00666">
    <property type="entry name" value="PB1"/>
    <property type="match status" value="2"/>
</dbReference>
<sequence>MDHCGTNQVSDAVDRCPIPNLKITRETVSNFMAPSRKREEPNSELSLGLLSSESYSSKLSSCVGMPDLRTPFVIHPQPDITAEVCGADAKLFLPVEEENRKASIKKGNKNKDGKDGMHFRGVRQRPGGRYAAEILDPGKKSLVRLFDTNQVSDAVDRCPIPNLKITYETVSNFMAPSRKREEPNSELSFGLLSSESYSSKLSSCVGMPDLRTPFVIHPLPDITAEVCGANAKLFLPVEEENRKASIKKGNKNKDGKDGMHFRGVRQRPGGRYAAEILDPGKKSLVRLFDTSFRKWTIQISEAFRKCTIQIPDMFPCLSVIVIDHCNDLVEFPACLCEIRSLKELSITNCHELVTIAEEIEKLENLKVLRLHACTKLLELPETIVSLKKLDFLDISDCIGLSKLPGQMGDLCGLRKIHMTGCRGLSELPLSVKGLMKLRSVTCDEETACLWQDYEDYLDNLEIHVHKEDFNLDWLHDTTDWKSLPDRTSLPSLSELTSQDFDDFDHCAAMLLNLNDEFGNGLLSSCGDEQIIKSTTNHGDQHDAALLPLVNMDTCVHMSSTQPVALPDGGEIVQLESSEKKPWVDFDATNSRAHQSGVLVSNSENQNMIEASKRWFMFFSSTKDCVLSTIYDLGFHKPDSLARKSFEELETLPTEEQPVDCVPLLAQGKLTLEGCVQQEISQELPRVMQINGVEQRVTKMPRYLGGLTAQLEKSPYLPGVLQIDAVEQGLTKLPGYSGGSTSQVGPFPDILIFWRRPDPHGEKNPSPTFKTLSDGQITMENDMDGQNPEPNEFLLDSFEDLNFWNTENGSIAGIENPNARVFPQPQIASTEVLNENMESSEDRRIFLEEHVSESSDLTSLACSDSQLVATILHTMPAIPHMLPQLTGHSCEPFQREGQSMKSTAYANLNALVFPQPKIALTQILSVNMSNLEDWRASKQESLLEGHVSGSMNSTVFTCSGPSLSQQPMPTTSYTVHRIPHMLPPFTAVQDTSFVQLKATYGDTIIEFQLPLTYGIVELKEEVAMRLKLELDSFDVKYKDEEGDWILIPCDEDLRNYLQLFSSLVNPVIRLLVVDKDGNPTNVDPMELKQSATFKESGMDPDYIGIISDLWRFVSKKEFYRKAGKAWTRFYLLYEPPGADRSSLIAAMANYLKFDIFDLDLTSISSILELKNMLFSTTNRSLIAIQDFAHCAGMLPNLKNELTGSCLLEFVDGLLLSCAIYELGFHRPDSIAWKSFEVLETLPTEEQPIDYVPLLAQGRLPLEGCVQQEKSPDLPRVMQINGVEQRVTKMPRYLGGLTAQICIIYTSLLRSCLSSYKFNELRFRTPDSLAWKSFKVQDNLPLGEQSNTRRRSLMHKHCVQLKKSQDLPRSMLRDCAGGLAAQVNEWRPPDQHGGNNPSLTCRTRATNGQTEMQNEMVGQELNEFFLNFVEGPNGRNTEIGSIAEMSCDWDFYFLEEESTLCQHPMPTIPDMMPHLSCSEPAPFQQPMPTIPDMMPHLACFEPAPCQQPMPTIPSTMPTIHTMPHLAYSEPAPCQQPMPTIPSMMPTIHTMPHLACSEPAPCQQPMPTIPSTMPTFHPMPHLACSEPAPCQQPMPTIPITMPFVTLKVTYGKEKILRFLFPLMSGIIELKEEVKKRLKLELDSFDIKYEDEEGDRIFLACDEDLRYHLQLFSNQIIRLLVVDSDSNTSNFR</sequence>
<protein>
    <recommendedName>
        <fullName evidence="12">PB1 domain-containing protein</fullName>
    </recommendedName>
</protein>
<dbReference type="GO" id="GO:0005634">
    <property type="term" value="C:nucleus"/>
    <property type="evidence" value="ECO:0007669"/>
    <property type="project" value="UniProtKB-SubCell"/>
</dbReference>
<reference evidence="10" key="1">
    <citation type="submission" date="2020-08" db="EMBL/GenBank/DDBJ databases">
        <title>Plant Genome Project.</title>
        <authorList>
            <person name="Zhang R.-G."/>
        </authorList>
    </citation>
    <scope>NUCLEOTIDE SEQUENCE</scope>
    <source>
        <strain evidence="10">WSP0</strain>
        <tissue evidence="10">Leaf</tissue>
    </source>
</reference>
<keyword evidence="11" id="KW-1185">Reference proteome</keyword>
<evidence type="ECO:0000313" key="11">
    <source>
        <dbReference type="Proteomes" id="UP000823749"/>
    </source>
</evidence>
<keyword evidence="2" id="KW-0677">Repeat</keyword>
<feature type="domain" description="AP2/ERF" evidence="8">
    <location>
        <begin position="260"/>
        <end position="292"/>
    </location>
</feature>
<dbReference type="InterPro" id="IPR001471">
    <property type="entry name" value="AP2/ERF_dom"/>
</dbReference>
<feature type="region of interest" description="Disordered" evidence="7">
    <location>
        <begin position="102"/>
        <end position="123"/>
    </location>
</feature>
<gene>
    <name evidence="10" type="ORF">RHGRI_038693</name>
</gene>
<dbReference type="InterPro" id="IPR055414">
    <property type="entry name" value="LRR_R13L4/SHOC2-like"/>
</dbReference>
<dbReference type="Gene3D" id="3.40.50.300">
    <property type="entry name" value="P-loop containing nucleotide triphosphate hydrolases"/>
    <property type="match status" value="1"/>
</dbReference>
<dbReference type="Pfam" id="PF00564">
    <property type="entry name" value="PB1"/>
    <property type="match status" value="2"/>
</dbReference>
<accession>A0AAV6HNQ8</accession>
<proteinExistence type="predicted"/>
<feature type="domain" description="PB1" evidence="9">
    <location>
        <begin position="992"/>
        <end position="1074"/>
    </location>
</feature>
<keyword evidence="6" id="KW-0539">Nucleus</keyword>
<dbReference type="InterPro" id="IPR032675">
    <property type="entry name" value="LRR_dom_sf"/>
</dbReference>
<dbReference type="InterPro" id="IPR053793">
    <property type="entry name" value="PB1-like"/>
</dbReference>
<keyword evidence="5" id="KW-0804">Transcription</keyword>
<dbReference type="PROSITE" id="PS51032">
    <property type="entry name" value="AP2_ERF"/>
    <property type="match status" value="1"/>
</dbReference>
<dbReference type="Gene3D" id="3.80.10.10">
    <property type="entry name" value="Ribonuclease Inhibitor"/>
    <property type="match status" value="1"/>
</dbReference>
<evidence type="ECO:0000256" key="1">
    <source>
        <dbReference type="ARBA" id="ARBA00004123"/>
    </source>
</evidence>
<feature type="compositionally biased region" description="Basic and acidic residues" evidence="7">
    <location>
        <begin position="109"/>
        <end position="118"/>
    </location>
</feature>